<evidence type="ECO:0000256" key="3">
    <source>
        <dbReference type="ARBA" id="ARBA00022553"/>
    </source>
</evidence>
<keyword evidence="3" id="KW-0597">Phosphoprotein</keyword>
<keyword evidence="10" id="KW-1185">Reference proteome</keyword>
<keyword evidence="5 9" id="KW-0418">Kinase</keyword>
<evidence type="ECO:0000313" key="9">
    <source>
        <dbReference type="EMBL" id="MDQ7247787.1"/>
    </source>
</evidence>
<feature type="transmembrane region" description="Helical" evidence="7">
    <location>
        <begin position="169"/>
        <end position="193"/>
    </location>
</feature>
<dbReference type="InterPro" id="IPR036097">
    <property type="entry name" value="HisK_dim/P_sf"/>
</dbReference>
<dbReference type="EMBL" id="JAUYVI010000003">
    <property type="protein sequence ID" value="MDQ7247787.1"/>
    <property type="molecule type" value="Genomic_DNA"/>
</dbReference>
<dbReference type="SMART" id="SM00387">
    <property type="entry name" value="HATPase_c"/>
    <property type="match status" value="1"/>
</dbReference>
<dbReference type="Pfam" id="PF02518">
    <property type="entry name" value="HATPase_c"/>
    <property type="match status" value="1"/>
</dbReference>
<evidence type="ECO:0000256" key="6">
    <source>
        <dbReference type="SAM" id="Coils"/>
    </source>
</evidence>
<accession>A0ABU0YJ94</accession>
<feature type="transmembrane region" description="Helical" evidence="7">
    <location>
        <begin position="92"/>
        <end position="111"/>
    </location>
</feature>
<feature type="transmembrane region" description="Helical" evidence="7">
    <location>
        <begin position="117"/>
        <end position="136"/>
    </location>
</feature>
<evidence type="ECO:0000256" key="4">
    <source>
        <dbReference type="ARBA" id="ARBA00022679"/>
    </source>
</evidence>
<evidence type="ECO:0000256" key="2">
    <source>
        <dbReference type="ARBA" id="ARBA00012438"/>
    </source>
</evidence>
<dbReference type="InterPro" id="IPR003661">
    <property type="entry name" value="HisK_dim/P_dom"/>
</dbReference>
<dbReference type="GO" id="GO:0016301">
    <property type="term" value="F:kinase activity"/>
    <property type="evidence" value="ECO:0007669"/>
    <property type="project" value="UniProtKB-KW"/>
</dbReference>
<dbReference type="InterPro" id="IPR004358">
    <property type="entry name" value="Sig_transdc_His_kin-like_C"/>
</dbReference>
<sequence>MSPDLLVFSFGAISTGAIALVFAFKWVLDGRRFFDLAWTGAMLSYALGIASITLKIGSGAAVAGYAATVLFWTFVALMTMGNLSFAGRRVPWIAISAAAAVATAVSLAIRLQDSNHGYAFIGAVTAGLYFWTGWVLRRLPMIGAFAFGIFAVRAAMAVARPMFVGTPFLIHYSVGSFTLNFIVGATLLAGSLCHSRELLVASKRKLRESNAALVAHEAELQETNRQLEEQAIRLERLGGDYAAALQRAEQANRAKDSFIANMNHEFRTPLNAVLGFTELIQAEAAGHGYDKVTEYSGYAHDAGRTMLRNVDRILTFVALDSGERPIENQCFQPKPSVCRVIEALNELATRRGVTVGSDIDRGPEVWCGDERAFRAIVDELLRNAIMAAPQGTPIRVLLTGDDGELMLRIVDSGPGLSDKFLRTVGDLFNISEHVLSRGGAKQGVGLGLSIAARYARLMGGALTLERNQPNGTIARVLLSAAPQSPANPIRQQPVAEKQTA</sequence>
<protein>
    <recommendedName>
        <fullName evidence="2">histidine kinase</fullName>
        <ecNumber evidence="2">2.7.13.3</ecNumber>
    </recommendedName>
</protein>
<dbReference type="InterPro" id="IPR005467">
    <property type="entry name" value="His_kinase_dom"/>
</dbReference>
<dbReference type="SUPFAM" id="SSF55874">
    <property type="entry name" value="ATPase domain of HSP90 chaperone/DNA topoisomerase II/histidine kinase"/>
    <property type="match status" value="1"/>
</dbReference>
<dbReference type="Pfam" id="PF00512">
    <property type="entry name" value="HisKA"/>
    <property type="match status" value="1"/>
</dbReference>
<keyword evidence="6" id="KW-0175">Coiled coil</keyword>
<dbReference type="InterPro" id="IPR003594">
    <property type="entry name" value="HATPase_dom"/>
</dbReference>
<keyword evidence="7" id="KW-1133">Transmembrane helix</keyword>
<dbReference type="SMART" id="SM00388">
    <property type="entry name" value="HisKA"/>
    <property type="match status" value="1"/>
</dbReference>
<dbReference type="RefSeq" id="WP_379955221.1">
    <property type="nucleotide sequence ID" value="NZ_JAUYVI010000003.1"/>
</dbReference>
<feature type="domain" description="Histidine kinase" evidence="8">
    <location>
        <begin position="261"/>
        <end position="482"/>
    </location>
</feature>
<keyword evidence="4" id="KW-0808">Transferase</keyword>
<dbReference type="PROSITE" id="PS50109">
    <property type="entry name" value="HIS_KIN"/>
    <property type="match status" value="1"/>
</dbReference>
<dbReference type="InterPro" id="IPR036890">
    <property type="entry name" value="HATPase_C_sf"/>
</dbReference>
<feature type="transmembrane region" description="Helical" evidence="7">
    <location>
        <begin position="6"/>
        <end position="24"/>
    </location>
</feature>
<dbReference type="EC" id="2.7.13.3" evidence="2"/>
<dbReference type="SUPFAM" id="SSF47384">
    <property type="entry name" value="Homodimeric domain of signal transducing histidine kinase"/>
    <property type="match status" value="1"/>
</dbReference>
<evidence type="ECO:0000313" key="10">
    <source>
        <dbReference type="Proteomes" id="UP001230156"/>
    </source>
</evidence>
<feature type="coiled-coil region" evidence="6">
    <location>
        <begin position="206"/>
        <end position="254"/>
    </location>
</feature>
<evidence type="ECO:0000256" key="1">
    <source>
        <dbReference type="ARBA" id="ARBA00000085"/>
    </source>
</evidence>
<dbReference type="CDD" id="cd00082">
    <property type="entry name" value="HisKA"/>
    <property type="match status" value="1"/>
</dbReference>
<organism evidence="9 10">
    <name type="scientific">Dongia sedimenti</name>
    <dbReference type="NCBI Taxonomy" id="3064282"/>
    <lineage>
        <taxon>Bacteria</taxon>
        <taxon>Pseudomonadati</taxon>
        <taxon>Pseudomonadota</taxon>
        <taxon>Alphaproteobacteria</taxon>
        <taxon>Rhodospirillales</taxon>
        <taxon>Dongiaceae</taxon>
        <taxon>Dongia</taxon>
    </lineage>
</organism>
<dbReference type="Gene3D" id="1.10.287.130">
    <property type="match status" value="1"/>
</dbReference>
<name>A0ABU0YJ94_9PROT</name>
<dbReference type="Proteomes" id="UP001230156">
    <property type="component" value="Unassembled WGS sequence"/>
</dbReference>
<comment type="caution">
    <text evidence="9">The sequence shown here is derived from an EMBL/GenBank/DDBJ whole genome shotgun (WGS) entry which is preliminary data.</text>
</comment>
<dbReference type="CDD" id="cd00075">
    <property type="entry name" value="HATPase"/>
    <property type="match status" value="1"/>
</dbReference>
<feature type="transmembrane region" description="Helical" evidence="7">
    <location>
        <begin position="143"/>
        <end position="163"/>
    </location>
</feature>
<dbReference type="PANTHER" id="PTHR43047">
    <property type="entry name" value="TWO-COMPONENT HISTIDINE PROTEIN KINASE"/>
    <property type="match status" value="1"/>
</dbReference>
<gene>
    <name evidence="9" type="ORF">Q8A70_08925</name>
</gene>
<dbReference type="PRINTS" id="PR00344">
    <property type="entry name" value="BCTRLSENSOR"/>
</dbReference>
<dbReference type="Gene3D" id="3.30.565.10">
    <property type="entry name" value="Histidine kinase-like ATPase, C-terminal domain"/>
    <property type="match status" value="1"/>
</dbReference>
<reference evidence="10" key="1">
    <citation type="submission" date="2023-08" db="EMBL/GenBank/DDBJ databases">
        <title>Rhodospirillaceae gen. nov., a novel taxon isolated from the Yangtze River Yuezi River estuary sludge.</title>
        <authorList>
            <person name="Ruan L."/>
        </authorList>
    </citation>
    <scope>NUCLEOTIDE SEQUENCE [LARGE SCALE GENOMIC DNA]</scope>
    <source>
        <strain evidence="10">R-7</strain>
    </source>
</reference>
<comment type="catalytic activity">
    <reaction evidence="1">
        <text>ATP + protein L-histidine = ADP + protein N-phospho-L-histidine.</text>
        <dbReference type="EC" id="2.7.13.3"/>
    </reaction>
</comment>
<feature type="transmembrane region" description="Helical" evidence="7">
    <location>
        <begin position="36"/>
        <end position="54"/>
    </location>
</feature>
<keyword evidence="7" id="KW-0812">Transmembrane</keyword>
<feature type="transmembrane region" description="Helical" evidence="7">
    <location>
        <begin position="60"/>
        <end position="80"/>
    </location>
</feature>
<evidence type="ECO:0000256" key="5">
    <source>
        <dbReference type="ARBA" id="ARBA00022777"/>
    </source>
</evidence>
<evidence type="ECO:0000256" key="7">
    <source>
        <dbReference type="SAM" id="Phobius"/>
    </source>
</evidence>
<proteinExistence type="predicted"/>
<keyword evidence="7" id="KW-0472">Membrane</keyword>
<evidence type="ECO:0000259" key="8">
    <source>
        <dbReference type="PROSITE" id="PS50109"/>
    </source>
</evidence>